<evidence type="ECO:0000256" key="2">
    <source>
        <dbReference type="ARBA" id="ARBA00023163"/>
    </source>
</evidence>
<dbReference type="AlphaFoldDB" id="A0A4S8MUP9"/>
<dbReference type="OrthoDB" id="6247875at2759"/>
<evidence type="ECO:0000259" key="5">
    <source>
        <dbReference type="PROSITE" id="PS50118"/>
    </source>
</evidence>
<keyword evidence="2" id="KW-0804">Transcription</keyword>
<protein>
    <submittedName>
        <fullName evidence="6">HMG-box</fullName>
    </submittedName>
</protein>
<proteinExistence type="predicted"/>
<dbReference type="GO" id="GO:0005634">
    <property type="term" value="C:nucleus"/>
    <property type="evidence" value="ECO:0007669"/>
    <property type="project" value="UniProtKB-UniRule"/>
</dbReference>
<dbReference type="PANTHER" id="PTHR10270:SF161">
    <property type="entry name" value="SEX-DETERMINING REGION Y PROTEIN"/>
    <property type="match status" value="1"/>
</dbReference>
<evidence type="ECO:0000256" key="1">
    <source>
        <dbReference type="ARBA" id="ARBA00023125"/>
    </source>
</evidence>
<dbReference type="GO" id="GO:0030154">
    <property type="term" value="P:cell differentiation"/>
    <property type="evidence" value="ECO:0007669"/>
    <property type="project" value="TreeGrafter"/>
</dbReference>
<dbReference type="GO" id="GO:0000978">
    <property type="term" value="F:RNA polymerase II cis-regulatory region sequence-specific DNA binding"/>
    <property type="evidence" value="ECO:0007669"/>
    <property type="project" value="TreeGrafter"/>
</dbReference>
<gene>
    <name evidence="6" type="ORF">K435DRAFT_644750</name>
</gene>
<sequence>MPADRASLPPESSSKIPRPPNAWILFRSDMSRRVDPNIVDSTGRPTRKTQAAVSKEISEMWKNLDAQTRAEYERRADAKKAEHSIQYPNYRFAPVKKEDR</sequence>
<dbReference type="Proteomes" id="UP000297245">
    <property type="component" value="Unassembled WGS sequence"/>
</dbReference>
<dbReference type="PROSITE" id="PS50118">
    <property type="entry name" value="HMG_BOX_2"/>
    <property type="match status" value="1"/>
</dbReference>
<dbReference type="InterPro" id="IPR036910">
    <property type="entry name" value="HMG_box_dom_sf"/>
</dbReference>
<dbReference type="Pfam" id="PF00505">
    <property type="entry name" value="HMG_box"/>
    <property type="match status" value="1"/>
</dbReference>
<feature type="region of interest" description="Disordered" evidence="4">
    <location>
        <begin position="75"/>
        <end position="100"/>
    </location>
</feature>
<feature type="DNA-binding region" description="HMG box" evidence="3">
    <location>
        <begin position="16"/>
        <end position="91"/>
    </location>
</feature>
<evidence type="ECO:0000256" key="4">
    <source>
        <dbReference type="SAM" id="MobiDB-lite"/>
    </source>
</evidence>
<feature type="non-terminal residue" evidence="6">
    <location>
        <position position="100"/>
    </location>
</feature>
<dbReference type="Gene3D" id="1.10.30.10">
    <property type="entry name" value="High mobility group box domain"/>
    <property type="match status" value="1"/>
</dbReference>
<reference evidence="6 7" key="1">
    <citation type="journal article" date="2019" name="Nat. Ecol. Evol.">
        <title>Megaphylogeny resolves global patterns of mushroom evolution.</title>
        <authorList>
            <person name="Varga T."/>
            <person name="Krizsan K."/>
            <person name="Foldi C."/>
            <person name="Dima B."/>
            <person name="Sanchez-Garcia M."/>
            <person name="Sanchez-Ramirez S."/>
            <person name="Szollosi G.J."/>
            <person name="Szarkandi J.G."/>
            <person name="Papp V."/>
            <person name="Albert L."/>
            <person name="Andreopoulos W."/>
            <person name="Angelini C."/>
            <person name="Antonin V."/>
            <person name="Barry K.W."/>
            <person name="Bougher N.L."/>
            <person name="Buchanan P."/>
            <person name="Buyck B."/>
            <person name="Bense V."/>
            <person name="Catcheside P."/>
            <person name="Chovatia M."/>
            <person name="Cooper J."/>
            <person name="Damon W."/>
            <person name="Desjardin D."/>
            <person name="Finy P."/>
            <person name="Geml J."/>
            <person name="Haridas S."/>
            <person name="Hughes K."/>
            <person name="Justo A."/>
            <person name="Karasinski D."/>
            <person name="Kautmanova I."/>
            <person name="Kiss B."/>
            <person name="Kocsube S."/>
            <person name="Kotiranta H."/>
            <person name="LaButti K.M."/>
            <person name="Lechner B.E."/>
            <person name="Liimatainen K."/>
            <person name="Lipzen A."/>
            <person name="Lukacs Z."/>
            <person name="Mihaltcheva S."/>
            <person name="Morgado L.N."/>
            <person name="Niskanen T."/>
            <person name="Noordeloos M.E."/>
            <person name="Ohm R.A."/>
            <person name="Ortiz-Santana B."/>
            <person name="Ovrebo C."/>
            <person name="Racz N."/>
            <person name="Riley R."/>
            <person name="Savchenko A."/>
            <person name="Shiryaev A."/>
            <person name="Soop K."/>
            <person name="Spirin V."/>
            <person name="Szebenyi C."/>
            <person name="Tomsovsky M."/>
            <person name="Tulloss R.E."/>
            <person name="Uehling J."/>
            <person name="Grigoriev I.V."/>
            <person name="Vagvolgyi C."/>
            <person name="Papp T."/>
            <person name="Martin F.M."/>
            <person name="Miettinen O."/>
            <person name="Hibbett D.S."/>
            <person name="Nagy L.G."/>
        </authorList>
    </citation>
    <scope>NUCLEOTIDE SEQUENCE [LARGE SCALE GENOMIC DNA]</scope>
    <source>
        <strain evidence="6 7">CBS 962.96</strain>
    </source>
</reference>
<keyword evidence="7" id="KW-1185">Reference proteome</keyword>
<dbReference type="CDD" id="cd01389">
    <property type="entry name" value="HMG-box_ROX1-like"/>
    <property type="match status" value="1"/>
</dbReference>
<keyword evidence="1 3" id="KW-0238">DNA-binding</keyword>
<evidence type="ECO:0000313" key="7">
    <source>
        <dbReference type="Proteomes" id="UP000297245"/>
    </source>
</evidence>
<dbReference type="PANTHER" id="PTHR10270">
    <property type="entry name" value="SOX TRANSCRIPTION FACTOR"/>
    <property type="match status" value="1"/>
</dbReference>
<evidence type="ECO:0000256" key="3">
    <source>
        <dbReference type="PROSITE-ProRule" id="PRU00267"/>
    </source>
</evidence>
<feature type="region of interest" description="Disordered" evidence="4">
    <location>
        <begin position="1"/>
        <end position="20"/>
    </location>
</feature>
<dbReference type="SUPFAM" id="SSF47095">
    <property type="entry name" value="HMG-box"/>
    <property type="match status" value="1"/>
</dbReference>
<organism evidence="6 7">
    <name type="scientific">Dendrothele bispora (strain CBS 962.96)</name>
    <dbReference type="NCBI Taxonomy" id="1314807"/>
    <lineage>
        <taxon>Eukaryota</taxon>
        <taxon>Fungi</taxon>
        <taxon>Dikarya</taxon>
        <taxon>Basidiomycota</taxon>
        <taxon>Agaricomycotina</taxon>
        <taxon>Agaricomycetes</taxon>
        <taxon>Agaricomycetidae</taxon>
        <taxon>Agaricales</taxon>
        <taxon>Agaricales incertae sedis</taxon>
        <taxon>Dendrothele</taxon>
    </lineage>
</organism>
<keyword evidence="3" id="KW-0539">Nucleus</keyword>
<dbReference type="InterPro" id="IPR050140">
    <property type="entry name" value="SRY-related_HMG-box_TF-like"/>
</dbReference>
<name>A0A4S8MUP9_DENBC</name>
<accession>A0A4S8MUP9</accession>
<dbReference type="GO" id="GO:0001228">
    <property type="term" value="F:DNA-binding transcription activator activity, RNA polymerase II-specific"/>
    <property type="evidence" value="ECO:0007669"/>
    <property type="project" value="TreeGrafter"/>
</dbReference>
<feature type="domain" description="HMG box" evidence="5">
    <location>
        <begin position="16"/>
        <end position="91"/>
    </location>
</feature>
<dbReference type="EMBL" id="ML179041">
    <property type="protein sequence ID" value="THV06792.1"/>
    <property type="molecule type" value="Genomic_DNA"/>
</dbReference>
<dbReference type="SMART" id="SM00398">
    <property type="entry name" value="HMG"/>
    <property type="match status" value="1"/>
</dbReference>
<dbReference type="InterPro" id="IPR009071">
    <property type="entry name" value="HMG_box_dom"/>
</dbReference>
<evidence type="ECO:0000313" key="6">
    <source>
        <dbReference type="EMBL" id="THV06792.1"/>
    </source>
</evidence>